<feature type="region of interest" description="Disordered" evidence="7">
    <location>
        <begin position="1"/>
        <end position="24"/>
    </location>
</feature>
<evidence type="ECO:0000313" key="8">
    <source>
        <dbReference type="EMBL" id="NNJ26497.1"/>
    </source>
</evidence>
<dbReference type="EMBL" id="WTPX01000081">
    <property type="protein sequence ID" value="NNJ26497.1"/>
    <property type="molecule type" value="Genomic_DNA"/>
</dbReference>
<dbReference type="Proteomes" id="UP000609651">
    <property type="component" value="Unassembled WGS sequence"/>
</dbReference>
<dbReference type="PANTHER" id="PTHR34987:SF4">
    <property type="entry name" value="ALPHA-L-RHAMNOSIDASE C-TERMINAL DOMAIN-CONTAINING PROTEIN"/>
    <property type="match status" value="1"/>
</dbReference>
<evidence type="ECO:0000256" key="1">
    <source>
        <dbReference type="ARBA" id="ARBA00000094"/>
    </source>
</evidence>
<gene>
    <name evidence="8" type="ORF">LzC2_25850</name>
</gene>
<evidence type="ECO:0000313" key="9">
    <source>
        <dbReference type="Proteomes" id="UP000609651"/>
    </source>
</evidence>
<dbReference type="InterPro" id="IPR008928">
    <property type="entry name" value="6-hairpin_glycosidase_sf"/>
</dbReference>
<protein>
    <recommendedName>
        <fullName evidence="3">beta-fructofuranosidase</fullName>
        <ecNumber evidence="3">3.2.1.26</ecNumber>
    </recommendedName>
</protein>
<comment type="similarity">
    <text evidence="2">Belongs to the glycosyl hydrolase 100 family.</text>
</comment>
<evidence type="ECO:0000256" key="4">
    <source>
        <dbReference type="ARBA" id="ARBA00022801"/>
    </source>
</evidence>
<evidence type="ECO:0000256" key="3">
    <source>
        <dbReference type="ARBA" id="ARBA00012758"/>
    </source>
</evidence>
<keyword evidence="5" id="KW-0119">Carbohydrate metabolism</keyword>
<name>A0ABX1VF28_9PLAN</name>
<organism evidence="8 9">
    <name type="scientific">Alienimonas chondri</name>
    <dbReference type="NCBI Taxonomy" id="2681879"/>
    <lineage>
        <taxon>Bacteria</taxon>
        <taxon>Pseudomonadati</taxon>
        <taxon>Planctomycetota</taxon>
        <taxon>Planctomycetia</taxon>
        <taxon>Planctomycetales</taxon>
        <taxon>Planctomycetaceae</taxon>
        <taxon>Alienimonas</taxon>
    </lineage>
</organism>
<evidence type="ECO:0000256" key="6">
    <source>
        <dbReference type="ARBA" id="ARBA00023295"/>
    </source>
</evidence>
<dbReference type="EC" id="3.2.1.26" evidence="3"/>
<dbReference type="InterPro" id="IPR024746">
    <property type="entry name" value="Glyco_hydro_100"/>
</dbReference>
<evidence type="ECO:0000256" key="7">
    <source>
        <dbReference type="SAM" id="MobiDB-lite"/>
    </source>
</evidence>
<dbReference type="PANTHER" id="PTHR34987">
    <property type="entry name" value="C, PUTATIVE (AFU_ORTHOLOGUE AFUA_3G02880)-RELATED"/>
    <property type="match status" value="1"/>
</dbReference>
<accession>A0ABX1VF28</accession>
<dbReference type="RefSeq" id="WP_171187600.1">
    <property type="nucleotide sequence ID" value="NZ_WTPX01000081.1"/>
</dbReference>
<keyword evidence="9" id="KW-1185">Reference proteome</keyword>
<comment type="caution">
    <text evidence="8">The sequence shown here is derived from an EMBL/GenBank/DDBJ whole genome shotgun (WGS) entry which is preliminary data.</text>
</comment>
<keyword evidence="4" id="KW-0378">Hydrolase</keyword>
<evidence type="ECO:0000256" key="5">
    <source>
        <dbReference type="ARBA" id="ARBA00023277"/>
    </source>
</evidence>
<evidence type="ECO:0000256" key="2">
    <source>
        <dbReference type="ARBA" id="ARBA00007671"/>
    </source>
</evidence>
<reference evidence="8 9" key="1">
    <citation type="journal article" date="2020" name="Syst. Appl. Microbiol.">
        <title>Alienimonas chondri sp. nov., a novel planctomycete isolated from the biofilm of the red alga Chondrus crispus.</title>
        <authorList>
            <person name="Vitorino I."/>
            <person name="Albuquerque L."/>
            <person name="Wiegand S."/>
            <person name="Kallscheuer N."/>
            <person name="da Costa M.S."/>
            <person name="Lobo-da-Cunha A."/>
            <person name="Jogler C."/>
            <person name="Lage O.M."/>
        </authorList>
    </citation>
    <scope>NUCLEOTIDE SEQUENCE [LARGE SCALE GENOMIC DNA]</scope>
    <source>
        <strain evidence="8 9">LzC2</strain>
    </source>
</reference>
<dbReference type="Pfam" id="PF12899">
    <property type="entry name" value="Glyco_hydro_100"/>
    <property type="match status" value="1"/>
</dbReference>
<keyword evidence="6" id="KW-0326">Glycosidase</keyword>
<sequence>MSDHAPAPRRPLFQSDEDAKLSTEERSLLENGYEAALDALRRNVTPAGFSACSLKDNTVYGTDVNYRSVWARDGAKTICWTLDLEDEDIDACQRRTLETLLDHTAENGHVPCNVTIDDGRPEFTGVGGIASIDAGLWVVIALQEYCAAREDWSLAERYRDKLTVMMSWLAAQDSNGDGLLEIPEAGDWTDLFARNYHVLYDEVLWFRCLGCYGEILERFGDADGAAKYRAWGKRVGGLILKNFWPSTAAPEPPEDPNPLHNVPLPSFADAQFALGDARYLVAEVSPFAFSWRCDVYANLLAYIVGLVDKDRARMTFRFLWGTGVSDPWPVENLYPVVQSGDREWKDYFTVNLLNLPHHYHNGGIWPFVGGLWCRYIHKLGMTDLAKRELVKLAECCKLGVGREWEFNEWHHGQTGRPMGKAYQAWSAAGFIKACHALDVDPEQQP</sequence>
<comment type="catalytic activity">
    <reaction evidence="1">
        <text>Hydrolysis of terminal non-reducing beta-D-fructofuranoside residues in beta-D-fructofuranosides.</text>
        <dbReference type="EC" id="3.2.1.26"/>
    </reaction>
</comment>
<dbReference type="InterPro" id="IPR012341">
    <property type="entry name" value="6hp_glycosidase-like_sf"/>
</dbReference>
<dbReference type="SUPFAM" id="SSF48208">
    <property type="entry name" value="Six-hairpin glycosidases"/>
    <property type="match status" value="1"/>
</dbReference>
<proteinExistence type="inferred from homology"/>
<dbReference type="Gene3D" id="1.50.10.10">
    <property type="match status" value="1"/>
</dbReference>